<dbReference type="InterPro" id="IPR053238">
    <property type="entry name" value="RING-H2_zinc_finger"/>
</dbReference>
<dbReference type="AlphaFoldDB" id="A0AAN9KA93"/>
<feature type="domain" description="RING-type" evidence="10">
    <location>
        <begin position="125"/>
        <end position="167"/>
    </location>
</feature>
<protein>
    <recommendedName>
        <fullName evidence="2">RING-type E3 ubiquitin transferase</fullName>
        <ecNumber evidence="2">2.3.2.27</ecNumber>
    </recommendedName>
</protein>
<keyword evidence="9" id="KW-0812">Transmembrane</keyword>
<keyword evidence="9" id="KW-1133">Transmembrane helix</keyword>
<evidence type="ECO:0000256" key="9">
    <source>
        <dbReference type="SAM" id="Phobius"/>
    </source>
</evidence>
<keyword evidence="3" id="KW-0479">Metal-binding</keyword>
<dbReference type="EMBL" id="JAYMYQ010000009">
    <property type="protein sequence ID" value="KAK7312613.1"/>
    <property type="molecule type" value="Genomic_DNA"/>
</dbReference>
<evidence type="ECO:0000256" key="2">
    <source>
        <dbReference type="ARBA" id="ARBA00012483"/>
    </source>
</evidence>
<dbReference type="Proteomes" id="UP001367508">
    <property type="component" value="Unassembled WGS sequence"/>
</dbReference>
<dbReference type="InterPro" id="IPR001841">
    <property type="entry name" value="Znf_RING"/>
</dbReference>
<dbReference type="Pfam" id="PF13639">
    <property type="entry name" value="zf-RING_2"/>
    <property type="match status" value="1"/>
</dbReference>
<dbReference type="SUPFAM" id="SSF57850">
    <property type="entry name" value="RING/U-box"/>
    <property type="match status" value="1"/>
</dbReference>
<evidence type="ECO:0000256" key="1">
    <source>
        <dbReference type="ARBA" id="ARBA00000900"/>
    </source>
</evidence>
<reference evidence="11 12" key="1">
    <citation type="submission" date="2024-01" db="EMBL/GenBank/DDBJ databases">
        <title>The genomes of 5 underutilized Papilionoideae crops provide insights into root nodulation and disease resistanc.</title>
        <authorList>
            <person name="Jiang F."/>
        </authorList>
    </citation>
    <scope>NUCLEOTIDE SEQUENCE [LARGE SCALE GENOMIC DNA]</scope>
    <source>
        <strain evidence="11">LVBAO_FW01</strain>
        <tissue evidence="11">Leaves</tissue>
    </source>
</reference>
<proteinExistence type="inferred from homology"/>
<evidence type="ECO:0000256" key="6">
    <source>
        <dbReference type="ARBA" id="ARBA00022833"/>
    </source>
</evidence>
<evidence type="ECO:0000256" key="8">
    <source>
        <dbReference type="PROSITE-ProRule" id="PRU00175"/>
    </source>
</evidence>
<dbReference type="EC" id="2.3.2.27" evidence="2"/>
<dbReference type="GO" id="GO:0061630">
    <property type="term" value="F:ubiquitin protein ligase activity"/>
    <property type="evidence" value="ECO:0007669"/>
    <property type="project" value="UniProtKB-EC"/>
</dbReference>
<evidence type="ECO:0000256" key="7">
    <source>
        <dbReference type="ARBA" id="ARBA00024209"/>
    </source>
</evidence>
<evidence type="ECO:0000256" key="5">
    <source>
        <dbReference type="ARBA" id="ARBA00022786"/>
    </source>
</evidence>
<keyword evidence="5" id="KW-0833">Ubl conjugation pathway</keyword>
<evidence type="ECO:0000256" key="4">
    <source>
        <dbReference type="ARBA" id="ARBA00022771"/>
    </source>
</evidence>
<dbReference type="PROSITE" id="PS50089">
    <property type="entry name" value="ZF_RING_2"/>
    <property type="match status" value="1"/>
</dbReference>
<keyword evidence="4 8" id="KW-0863">Zinc-finger</keyword>
<dbReference type="GO" id="GO:0008270">
    <property type="term" value="F:zinc ion binding"/>
    <property type="evidence" value="ECO:0007669"/>
    <property type="project" value="UniProtKB-KW"/>
</dbReference>
<keyword evidence="9" id="KW-0472">Membrane</keyword>
<keyword evidence="12" id="KW-1185">Reference proteome</keyword>
<keyword evidence="6" id="KW-0862">Zinc</keyword>
<evidence type="ECO:0000313" key="11">
    <source>
        <dbReference type="EMBL" id="KAK7312613.1"/>
    </source>
</evidence>
<gene>
    <name evidence="11" type="ORF">VNO77_36597</name>
</gene>
<dbReference type="SMART" id="SM00744">
    <property type="entry name" value="RINGv"/>
    <property type="match status" value="1"/>
</dbReference>
<dbReference type="InterPro" id="IPR011016">
    <property type="entry name" value="Znf_RING-CH"/>
</dbReference>
<dbReference type="InterPro" id="IPR013083">
    <property type="entry name" value="Znf_RING/FYVE/PHD"/>
</dbReference>
<dbReference type="SMART" id="SM00184">
    <property type="entry name" value="RING"/>
    <property type="match status" value="1"/>
</dbReference>
<dbReference type="PANTHER" id="PTHR14155">
    <property type="entry name" value="RING FINGER DOMAIN-CONTAINING"/>
    <property type="match status" value="1"/>
</dbReference>
<comment type="similarity">
    <text evidence="7">Belongs to the RING-type zinc finger family. ATL subfamily.</text>
</comment>
<evidence type="ECO:0000313" key="12">
    <source>
        <dbReference type="Proteomes" id="UP001367508"/>
    </source>
</evidence>
<dbReference type="Gene3D" id="3.30.40.10">
    <property type="entry name" value="Zinc/RING finger domain, C3HC4 (zinc finger)"/>
    <property type="match status" value="1"/>
</dbReference>
<name>A0AAN9KA93_CANGL</name>
<feature type="transmembrane region" description="Helical" evidence="9">
    <location>
        <begin position="61"/>
        <end position="82"/>
    </location>
</feature>
<organism evidence="11 12">
    <name type="scientific">Canavalia gladiata</name>
    <name type="common">Sword bean</name>
    <name type="synonym">Dolichos gladiatus</name>
    <dbReference type="NCBI Taxonomy" id="3824"/>
    <lineage>
        <taxon>Eukaryota</taxon>
        <taxon>Viridiplantae</taxon>
        <taxon>Streptophyta</taxon>
        <taxon>Embryophyta</taxon>
        <taxon>Tracheophyta</taxon>
        <taxon>Spermatophyta</taxon>
        <taxon>Magnoliopsida</taxon>
        <taxon>eudicotyledons</taxon>
        <taxon>Gunneridae</taxon>
        <taxon>Pentapetalae</taxon>
        <taxon>rosids</taxon>
        <taxon>fabids</taxon>
        <taxon>Fabales</taxon>
        <taxon>Fabaceae</taxon>
        <taxon>Papilionoideae</taxon>
        <taxon>50 kb inversion clade</taxon>
        <taxon>NPAAA clade</taxon>
        <taxon>indigoferoid/millettioid clade</taxon>
        <taxon>Phaseoleae</taxon>
        <taxon>Canavalia</taxon>
    </lineage>
</organism>
<comment type="catalytic activity">
    <reaction evidence="1">
        <text>S-ubiquitinyl-[E2 ubiquitin-conjugating enzyme]-L-cysteine + [acceptor protein]-L-lysine = [E2 ubiquitin-conjugating enzyme]-L-cysteine + N(6)-ubiquitinyl-[acceptor protein]-L-lysine.</text>
        <dbReference type="EC" id="2.3.2.27"/>
    </reaction>
</comment>
<accession>A0AAN9KA93</accession>
<comment type="caution">
    <text evidence="11">The sequence shown here is derived from an EMBL/GenBank/DDBJ whole genome shotgun (WGS) entry which is preliminary data.</text>
</comment>
<evidence type="ECO:0000256" key="3">
    <source>
        <dbReference type="ARBA" id="ARBA00022723"/>
    </source>
</evidence>
<evidence type="ECO:0000259" key="10">
    <source>
        <dbReference type="PROSITE" id="PS50089"/>
    </source>
</evidence>
<dbReference type="PANTHER" id="PTHR14155:SF592">
    <property type="entry name" value="RING-H2 FINGER PROTEIN ATL57"/>
    <property type="match status" value="1"/>
</dbReference>
<sequence>MELYNRRFLLLDEDVPISTPMPPLPQIQVSTISSSPPQTSPSTTFERPLQLSTRPFFSSKVAYAFLIFFTAIFFIGFVFLYIRRFSTEDSSRRRRRAPPCQSVDLAAAKSLPVVPYSGDAKQLECAICLEEFGDGDSVKMIPYCKHVFHPQCLDTWLSSHVTCPVCRCSKLCGSRGENRGEVGSV</sequence>